<dbReference type="AlphaFoldDB" id="A0A9R1UT03"/>
<organism evidence="1 2">
    <name type="scientific">Lactuca sativa</name>
    <name type="common">Garden lettuce</name>
    <dbReference type="NCBI Taxonomy" id="4236"/>
    <lineage>
        <taxon>Eukaryota</taxon>
        <taxon>Viridiplantae</taxon>
        <taxon>Streptophyta</taxon>
        <taxon>Embryophyta</taxon>
        <taxon>Tracheophyta</taxon>
        <taxon>Spermatophyta</taxon>
        <taxon>Magnoliopsida</taxon>
        <taxon>eudicotyledons</taxon>
        <taxon>Gunneridae</taxon>
        <taxon>Pentapetalae</taxon>
        <taxon>asterids</taxon>
        <taxon>campanulids</taxon>
        <taxon>Asterales</taxon>
        <taxon>Asteraceae</taxon>
        <taxon>Cichorioideae</taxon>
        <taxon>Cichorieae</taxon>
        <taxon>Lactucinae</taxon>
        <taxon>Lactuca</taxon>
    </lineage>
</organism>
<proteinExistence type="predicted"/>
<comment type="caution">
    <text evidence="1">The sequence shown here is derived from an EMBL/GenBank/DDBJ whole genome shotgun (WGS) entry which is preliminary data.</text>
</comment>
<dbReference type="Proteomes" id="UP000235145">
    <property type="component" value="Unassembled WGS sequence"/>
</dbReference>
<keyword evidence="2" id="KW-1185">Reference proteome</keyword>
<evidence type="ECO:0000313" key="1">
    <source>
        <dbReference type="EMBL" id="KAJ0193235.1"/>
    </source>
</evidence>
<accession>A0A9R1UT03</accession>
<sequence>MILRAFLVENRTNVLVLWDSGVCYGIKMIDVWFRIVYYVLDHFNFESLKVEFEKCQVSVNSKSVHEMLGLPFGVTLLSSVD</sequence>
<reference evidence="1 2" key="1">
    <citation type="journal article" date="2017" name="Nat. Commun.">
        <title>Genome assembly with in vitro proximity ligation data and whole-genome triplication in lettuce.</title>
        <authorList>
            <person name="Reyes-Chin-Wo S."/>
            <person name="Wang Z."/>
            <person name="Yang X."/>
            <person name="Kozik A."/>
            <person name="Arikit S."/>
            <person name="Song C."/>
            <person name="Xia L."/>
            <person name="Froenicke L."/>
            <person name="Lavelle D.O."/>
            <person name="Truco M.J."/>
            <person name="Xia R."/>
            <person name="Zhu S."/>
            <person name="Xu C."/>
            <person name="Xu H."/>
            <person name="Xu X."/>
            <person name="Cox K."/>
            <person name="Korf I."/>
            <person name="Meyers B.C."/>
            <person name="Michelmore R.W."/>
        </authorList>
    </citation>
    <scope>NUCLEOTIDE SEQUENCE [LARGE SCALE GENOMIC DNA]</scope>
    <source>
        <strain evidence="2">cv. Salinas</strain>
        <tissue evidence="1">Seedlings</tissue>
    </source>
</reference>
<gene>
    <name evidence="1" type="ORF">LSAT_V11C800442470</name>
</gene>
<dbReference type="EMBL" id="NBSK02000008">
    <property type="protein sequence ID" value="KAJ0193235.1"/>
    <property type="molecule type" value="Genomic_DNA"/>
</dbReference>
<name>A0A9R1UT03_LACSA</name>
<evidence type="ECO:0000313" key="2">
    <source>
        <dbReference type="Proteomes" id="UP000235145"/>
    </source>
</evidence>
<protein>
    <submittedName>
        <fullName evidence="1">Uncharacterized protein</fullName>
    </submittedName>
</protein>